<evidence type="ECO:0000313" key="2">
    <source>
        <dbReference type="Proteomes" id="UP000001494"/>
    </source>
</evidence>
<dbReference type="Gene3D" id="3.40.50.1820">
    <property type="entry name" value="alpha/beta hydrolase"/>
    <property type="match status" value="2"/>
</dbReference>
<sequence length="394" mass="41773">MPFSYSIYKKLRIFVGISCCFVAIPGYTALAKMKQMPGFVTASSFLPKAYSLPGAGRSLRITYLSTNGVTGQGLVPVTAEVILPAGKAPAGGWPIVAWAHGTVGVSNNCAPSRNPWSERNSRYLSEWMKRGFAIVATDYQGLGTSLPHPYLNTRAEAYGLLDAVRAAISSAAPLENKIMIVGQSQGGGAAFASAAFAPEYAPELNIRGIVATGTPYMTPELLKQITKPSDNMAYNPMVVYSLYLAQGFAGYHPSFKPSEIFTARAMPAYHAAAKICVGPLAAKVKKEGLTFDNSLKPDFSEKIAPALAAMQYPTMKLKYPLFTGTGELDKDVPPALQLALVKAACAAGTTVEAHLYKGLDHSQTVNASLPDSAVFTNAVMSGKIITSQCGAVPQ</sequence>
<reference evidence="1 2" key="1">
    <citation type="journal article" date="2011" name="J. Bacteriol.">
        <title>Genome sequence of the ethanol-producing Zymomonas mobilis subsp. mobilis lectotype strain ATCC 10988.</title>
        <authorList>
            <person name="Pappas K.M."/>
            <person name="Kouvelis V.N."/>
            <person name="Saunders E."/>
            <person name="Brettin T.S."/>
            <person name="Bruce D."/>
            <person name="Detter C."/>
            <person name="Balakireva M."/>
            <person name="Han C.S."/>
            <person name="Savvakis G."/>
            <person name="Kyrpides N.C."/>
            <person name="Typas M.A."/>
        </authorList>
    </citation>
    <scope>NUCLEOTIDE SEQUENCE [LARGE SCALE GENOMIC DNA]</scope>
    <source>
        <strain evidence="2">ATCC 10988 / DSM 424 / CCUG 17860 / LMG 404 / NCIMB 8938 / NRRL B-806 / ZM1</strain>
        <plasmid evidence="1">pZMOB03</plasmid>
    </source>
</reference>
<keyword evidence="1" id="KW-0614">Plasmid</keyword>
<geneLocation type="plasmid" evidence="1 2">
    <name>pZMOB03</name>
</geneLocation>
<dbReference type="HOGENOM" id="CLU_029538_3_3_5"/>
<organism evidence="1 2">
    <name type="scientific">Zymomonas mobilis subsp. mobilis (strain ATCC 10988 / DSM 424 / LMG 404 / NCIMB 8938 / NRRL B-806 / ZM1)</name>
    <dbReference type="NCBI Taxonomy" id="555217"/>
    <lineage>
        <taxon>Bacteria</taxon>
        <taxon>Pseudomonadati</taxon>
        <taxon>Pseudomonadota</taxon>
        <taxon>Alphaproteobacteria</taxon>
        <taxon>Sphingomonadales</taxon>
        <taxon>Zymomonadaceae</taxon>
        <taxon>Zymomonas</taxon>
    </lineage>
</organism>
<dbReference type="InterPro" id="IPR029058">
    <property type="entry name" value="AB_hydrolase_fold"/>
</dbReference>
<dbReference type="PIRSF" id="PIRSF029171">
    <property type="entry name" value="Esterase_LipA"/>
    <property type="match status" value="1"/>
</dbReference>
<dbReference type="RefSeq" id="WP_014466431.1">
    <property type="nucleotide sequence ID" value="NC_017181.1"/>
</dbReference>
<dbReference type="EMBL" id="CP002853">
    <property type="protein sequence ID" value="AEH63623.1"/>
    <property type="molecule type" value="Genomic_DNA"/>
</dbReference>
<evidence type="ECO:0000313" key="1">
    <source>
        <dbReference type="EMBL" id="AEH63623.1"/>
    </source>
</evidence>
<dbReference type="Pfam" id="PF03583">
    <property type="entry name" value="LIP"/>
    <property type="match status" value="1"/>
</dbReference>
<accession>A0A0H3G0X9</accession>
<dbReference type="InterPro" id="IPR005152">
    <property type="entry name" value="Lipase_secreted"/>
</dbReference>
<dbReference type="GO" id="GO:0004806">
    <property type="term" value="F:triacylglycerol lipase activity"/>
    <property type="evidence" value="ECO:0007669"/>
    <property type="project" value="InterPro"/>
</dbReference>
<dbReference type="PANTHER" id="PTHR34853:SF1">
    <property type="entry name" value="LIPASE 5"/>
    <property type="match status" value="1"/>
</dbReference>
<protein>
    <submittedName>
        <fullName evidence="1">Secretory lipase</fullName>
    </submittedName>
</protein>
<dbReference type="eggNOG" id="COG1506">
    <property type="taxonomic scope" value="Bacteria"/>
</dbReference>
<dbReference type="KEGG" id="zmm:Zmob_1833"/>
<proteinExistence type="predicted"/>
<dbReference type="PANTHER" id="PTHR34853">
    <property type="match status" value="1"/>
</dbReference>
<gene>
    <name evidence="1" type="ordered locus">Zmob_1833</name>
</gene>
<dbReference type="AlphaFoldDB" id="A0A0H3G0X9"/>
<dbReference type="SUPFAM" id="SSF53474">
    <property type="entry name" value="alpha/beta-Hydrolases"/>
    <property type="match status" value="1"/>
</dbReference>
<dbReference type="OrthoDB" id="9955at2"/>
<dbReference type="GO" id="GO:0016042">
    <property type="term" value="P:lipid catabolic process"/>
    <property type="evidence" value="ECO:0007669"/>
    <property type="project" value="InterPro"/>
</dbReference>
<dbReference type="Proteomes" id="UP000001494">
    <property type="component" value="Plasmid pZMOB03"/>
</dbReference>
<name>A0A0H3G0X9_ZYMMA</name>